<comment type="caution">
    <text evidence="9">The sequence shown here is derived from an EMBL/GenBank/DDBJ whole genome shotgun (WGS) entry which is preliminary data.</text>
</comment>
<reference evidence="9 10" key="1">
    <citation type="submission" date="2023-11" db="EMBL/GenBank/DDBJ databases">
        <authorList>
            <person name="Val-Calvo J."/>
            <person name="Scortti M."/>
            <person name="Vazquez-Boland J."/>
        </authorList>
    </citation>
    <scope>NUCLEOTIDE SEQUENCE [LARGE SCALE GENOMIC DNA]</scope>
    <source>
        <strain evidence="9 10">DSM 46662</strain>
    </source>
</reference>
<evidence type="ECO:0000259" key="7">
    <source>
        <dbReference type="Pfam" id="PF02770"/>
    </source>
</evidence>
<evidence type="ECO:0000256" key="2">
    <source>
        <dbReference type="ARBA" id="ARBA00009347"/>
    </source>
</evidence>
<evidence type="ECO:0000256" key="1">
    <source>
        <dbReference type="ARBA" id="ARBA00001974"/>
    </source>
</evidence>
<evidence type="ECO:0000313" key="9">
    <source>
        <dbReference type="EMBL" id="MFM1728182.1"/>
    </source>
</evidence>
<dbReference type="PANTHER" id="PTHR43884:SF12">
    <property type="entry name" value="ISOVALERYL-COA DEHYDROGENASE, MITOCHONDRIAL-RELATED"/>
    <property type="match status" value="1"/>
</dbReference>
<dbReference type="InterPro" id="IPR006091">
    <property type="entry name" value="Acyl-CoA_Oxase/DH_mid-dom"/>
</dbReference>
<keyword evidence="5" id="KW-0560">Oxidoreductase</keyword>
<dbReference type="SUPFAM" id="SSF47203">
    <property type="entry name" value="Acyl-CoA dehydrogenase C-terminal domain-like"/>
    <property type="match status" value="1"/>
</dbReference>
<dbReference type="Pfam" id="PF00441">
    <property type="entry name" value="Acyl-CoA_dh_1"/>
    <property type="match status" value="1"/>
</dbReference>
<accession>A0ABW9FRS2</accession>
<keyword evidence="10" id="KW-1185">Reference proteome</keyword>
<dbReference type="Pfam" id="PF02771">
    <property type="entry name" value="Acyl-CoA_dh_N"/>
    <property type="match status" value="1"/>
</dbReference>
<organism evidence="9 10">
    <name type="scientific">Prescottella soli</name>
    <dbReference type="NCBI Taxonomy" id="1543852"/>
    <lineage>
        <taxon>Bacteria</taxon>
        <taxon>Bacillati</taxon>
        <taxon>Actinomycetota</taxon>
        <taxon>Actinomycetes</taxon>
        <taxon>Mycobacteriales</taxon>
        <taxon>Nocardiaceae</taxon>
        <taxon>Prescottella</taxon>
    </lineage>
</organism>
<feature type="domain" description="Acyl-CoA oxidase/dehydrogenase middle" evidence="7">
    <location>
        <begin position="122"/>
        <end position="217"/>
    </location>
</feature>
<evidence type="ECO:0000256" key="5">
    <source>
        <dbReference type="RuleBase" id="RU362125"/>
    </source>
</evidence>
<dbReference type="Proteomes" id="UP001629744">
    <property type="component" value="Unassembled WGS sequence"/>
</dbReference>
<proteinExistence type="inferred from homology"/>
<dbReference type="Pfam" id="PF02770">
    <property type="entry name" value="Acyl-CoA_dh_M"/>
    <property type="match status" value="1"/>
</dbReference>
<evidence type="ECO:0000259" key="8">
    <source>
        <dbReference type="Pfam" id="PF02771"/>
    </source>
</evidence>
<gene>
    <name evidence="9" type="ORF">ABEU19_001655</name>
</gene>
<dbReference type="InterPro" id="IPR009075">
    <property type="entry name" value="AcylCo_DH/oxidase_C"/>
</dbReference>
<sequence>MNFSFEDEYLDFQGTCRAFTQKHVRPVVLESEAAGRPPKTLWLEFGKARLLGLMTPEEHGGSGRDELAVAILAEELSRASGGIAVSALVSAYMAGTHIVHYGTPDQAASYSPAIAAGEKIAAIAVTEPGAGSDVAGITTRAVRTADGYRINGRKMFITNAGIADVFIVAAKTDPEAGHRGITTFLVDAGTPGLSVGSPLPKMGWHSSDTREVMLDDVEVPDSAVLGEIGRGFYQIMGAFQLERICLAAMGLGHAADSLRSATDYVSNRSVFGGRLGDRQSVRHRLARMHTLLEAARLLTYKAAAQLRDGDPQAANTVAMAKYYVAETTSQIVDDAVQLHGGSGFVEESGVARHYRDMRILRIGGGVDEVQLDIIAKQLLPGA</sequence>
<evidence type="ECO:0000256" key="3">
    <source>
        <dbReference type="ARBA" id="ARBA00022630"/>
    </source>
</evidence>
<evidence type="ECO:0000313" key="10">
    <source>
        <dbReference type="Proteomes" id="UP001629744"/>
    </source>
</evidence>
<dbReference type="InterPro" id="IPR036250">
    <property type="entry name" value="AcylCo_DH-like_C"/>
</dbReference>
<dbReference type="PROSITE" id="PS00073">
    <property type="entry name" value="ACYL_COA_DH_2"/>
    <property type="match status" value="1"/>
</dbReference>
<dbReference type="EMBL" id="JBDLNU010000002">
    <property type="protein sequence ID" value="MFM1728182.1"/>
    <property type="molecule type" value="Genomic_DNA"/>
</dbReference>
<dbReference type="RefSeq" id="WP_348604603.1">
    <property type="nucleotide sequence ID" value="NZ_CP157276.1"/>
</dbReference>
<dbReference type="InterPro" id="IPR009100">
    <property type="entry name" value="AcylCoA_DH/oxidase_NM_dom_sf"/>
</dbReference>
<dbReference type="PIRSF" id="PIRSF016578">
    <property type="entry name" value="HsaA"/>
    <property type="match status" value="1"/>
</dbReference>
<dbReference type="InterPro" id="IPR037069">
    <property type="entry name" value="AcylCoA_DH/ox_N_sf"/>
</dbReference>
<keyword evidence="3 5" id="KW-0285">Flavoprotein</keyword>
<evidence type="ECO:0000259" key="6">
    <source>
        <dbReference type="Pfam" id="PF00441"/>
    </source>
</evidence>
<comment type="similarity">
    <text evidence="2 5">Belongs to the acyl-CoA dehydrogenase family.</text>
</comment>
<keyword evidence="4 5" id="KW-0274">FAD</keyword>
<protein>
    <submittedName>
        <fullName evidence="9">Acyl-CoA dehydrogenase family protein</fullName>
    </submittedName>
</protein>
<name>A0ABW9FRS2_9NOCA</name>
<dbReference type="InterPro" id="IPR006089">
    <property type="entry name" value="Acyl-CoA_DH_CS"/>
</dbReference>
<dbReference type="PROSITE" id="PS00072">
    <property type="entry name" value="ACYL_COA_DH_1"/>
    <property type="match status" value="1"/>
</dbReference>
<dbReference type="SUPFAM" id="SSF56645">
    <property type="entry name" value="Acyl-CoA dehydrogenase NM domain-like"/>
    <property type="match status" value="1"/>
</dbReference>
<dbReference type="Gene3D" id="2.40.110.10">
    <property type="entry name" value="Butyryl-CoA Dehydrogenase, subunit A, domain 2"/>
    <property type="match status" value="1"/>
</dbReference>
<dbReference type="PANTHER" id="PTHR43884">
    <property type="entry name" value="ACYL-COA DEHYDROGENASE"/>
    <property type="match status" value="1"/>
</dbReference>
<dbReference type="InterPro" id="IPR013786">
    <property type="entry name" value="AcylCoA_DH/ox_N"/>
</dbReference>
<comment type="cofactor">
    <cofactor evidence="1 5">
        <name>FAD</name>
        <dbReference type="ChEBI" id="CHEBI:57692"/>
    </cofactor>
</comment>
<evidence type="ECO:0000256" key="4">
    <source>
        <dbReference type="ARBA" id="ARBA00022827"/>
    </source>
</evidence>
<dbReference type="InterPro" id="IPR046373">
    <property type="entry name" value="Acyl-CoA_Oxase/DH_mid-dom_sf"/>
</dbReference>
<dbReference type="Gene3D" id="1.20.140.10">
    <property type="entry name" value="Butyryl-CoA Dehydrogenase, subunit A, domain 3"/>
    <property type="match status" value="1"/>
</dbReference>
<feature type="domain" description="Acyl-CoA dehydrogenase/oxidase C-terminal" evidence="6">
    <location>
        <begin position="229"/>
        <end position="379"/>
    </location>
</feature>
<dbReference type="Gene3D" id="1.10.540.10">
    <property type="entry name" value="Acyl-CoA dehydrogenase/oxidase, N-terminal domain"/>
    <property type="match status" value="1"/>
</dbReference>
<feature type="domain" description="Acyl-CoA dehydrogenase/oxidase N-terminal" evidence="8">
    <location>
        <begin position="7"/>
        <end position="118"/>
    </location>
</feature>